<accession>A0A1A9UWQ9</accession>
<keyword evidence="2" id="KW-1185">Reference proteome</keyword>
<evidence type="ECO:0000313" key="1">
    <source>
        <dbReference type="EnsemblMetazoa" id="GAUT018337-PA"/>
    </source>
</evidence>
<protein>
    <submittedName>
        <fullName evidence="1">Uncharacterized protein</fullName>
    </submittedName>
</protein>
<dbReference type="VEuPathDB" id="VectorBase:GAUT018337"/>
<dbReference type="AlphaFoldDB" id="A0A1A9UWQ9"/>
<evidence type="ECO:0000313" key="2">
    <source>
        <dbReference type="Proteomes" id="UP000078200"/>
    </source>
</evidence>
<reference evidence="1" key="1">
    <citation type="submission" date="2020-05" db="UniProtKB">
        <authorList>
            <consortium name="EnsemblMetazoa"/>
        </authorList>
    </citation>
    <scope>IDENTIFICATION</scope>
    <source>
        <strain evidence="1">TTRI</strain>
    </source>
</reference>
<sequence>MINIGLHFKFHTFDVMIYIDKDTMPDYYDYFLYSSTALSLCTKYLNTPCVRLQVKLLKYYNSSLSSIYLHSILFSDLSPSNQLIIEPHIQCKSLRGHKYGNEEKICILFFWLIFSPCIKSSPQCYALPRLLPAVVVKQRCHSNL</sequence>
<organism evidence="1 2">
    <name type="scientific">Glossina austeni</name>
    <name type="common">Savannah tsetse fly</name>
    <dbReference type="NCBI Taxonomy" id="7395"/>
    <lineage>
        <taxon>Eukaryota</taxon>
        <taxon>Metazoa</taxon>
        <taxon>Ecdysozoa</taxon>
        <taxon>Arthropoda</taxon>
        <taxon>Hexapoda</taxon>
        <taxon>Insecta</taxon>
        <taxon>Pterygota</taxon>
        <taxon>Neoptera</taxon>
        <taxon>Endopterygota</taxon>
        <taxon>Diptera</taxon>
        <taxon>Brachycera</taxon>
        <taxon>Muscomorpha</taxon>
        <taxon>Hippoboscoidea</taxon>
        <taxon>Glossinidae</taxon>
        <taxon>Glossina</taxon>
    </lineage>
</organism>
<proteinExistence type="predicted"/>
<dbReference type="Proteomes" id="UP000078200">
    <property type="component" value="Unassembled WGS sequence"/>
</dbReference>
<name>A0A1A9UWQ9_GLOAU</name>
<dbReference type="EnsemblMetazoa" id="GAUT018337-RA">
    <property type="protein sequence ID" value="GAUT018337-PA"/>
    <property type="gene ID" value="GAUT018337"/>
</dbReference>